<evidence type="ECO:0000256" key="1">
    <source>
        <dbReference type="SAM" id="Phobius"/>
    </source>
</evidence>
<keyword evidence="1" id="KW-1133">Transmembrane helix</keyword>
<name>X0TAU9_9ZZZZ</name>
<keyword evidence="1" id="KW-0472">Membrane</keyword>
<dbReference type="AlphaFoldDB" id="X0TAU9"/>
<keyword evidence="1" id="KW-0812">Transmembrane</keyword>
<feature type="transmembrane region" description="Helical" evidence="1">
    <location>
        <begin position="242"/>
        <end position="260"/>
    </location>
</feature>
<feature type="transmembrane region" description="Helical" evidence="1">
    <location>
        <begin position="37"/>
        <end position="54"/>
    </location>
</feature>
<organism evidence="2">
    <name type="scientific">marine sediment metagenome</name>
    <dbReference type="NCBI Taxonomy" id="412755"/>
    <lineage>
        <taxon>unclassified sequences</taxon>
        <taxon>metagenomes</taxon>
        <taxon>ecological metagenomes</taxon>
    </lineage>
</organism>
<feature type="non-terminal residue" evidence="2">
    <location>
        <position position="277"/>
    </location>
</feature>
<proteinExistence type="predicted"/>
<accession>X0TAU9</accession>
<feature type="non-terminal residue" evidence="2">
    <location>
        <position position="1"/>
    </location>
</feature>
<gene>
    <name evidence="2" type="ORF">S01H1_29496</name>
</gene>
<sequence length="277" mass="31891">DNLEWGLLRFFTGLLPRLFHQYERLCKWIASDGVHNLGFFVSTFFCGPAGLYVWESRKGGFFRRLFRGILAWMLLTWGLVVFVQFGWMLALVTLVPGRPFRWVVRKLRVARARPAPEVPKKLTFEFVTLDIVSLVFIAVIFLVFVANRDQIARLDMVSDSDPIYHMAVAKQIIDHRGLPEWDRWEYAPFGRPHLYHPAIHYLIALFSWKTGDVLYGFNTLQMLMYPLALLAGWYFARWMFGAAGGFLALIFLSMDMAFLISQAMAMPAGLVTALVPL</sequence>
<feature type="transmembrane region" description="Helical" evidence="1">
    <location>
        <begin position="126"/>
        <end position="146"/>
    </location>
</feature>
<comment type="caution">
    <text evidence="2">The sequence shown here is derived from an EMBL/GenBank/DDBJ whole genome shotgun (WGS) entry which is preliminary data.</text>
</comment>
<evidence type="ECO:0000313" key="2">
    <source>
        <dbReference type="EMBL" id="GAF90633.1"/>
    </source>
</evidence>
<feature type="transmembrane region" description="Helical" evidence="1">
    <location>
        <begin position="66"/>
        <end position="90"/>
    </location>
</feature>
<dbReference type="EMBL" id="BARS01018091">
    <property type="protein sequence ID" value="GAF90633.1"/>
    <property type="molecule type" value="Genomic_DNA"/>
</dbReference>
<feature type="transmembrane region" description="Helical" evidence="1">
    <location>
        <begin position="213"/>
        <end position="236"/>
    </location>
</feature>
<reference evidence="2" key="1">
    <citation type="journal article" date="2014" name="Front. Microbiol.">
        <title>High frequency of phylogenetically diverse reductive dehalogenase-homologous genes in deep subseafloor sedimentary metagenomes.</title>
        <authorList>
            <person name="Kawai M."/>
            <person name="Futagami T."/>
            <person name="Toyoda A."/>
            <person name="Takaki Y."/>
            <person name="Nishi S."/>
            <person name="Hori S."/>
            <person name="Arai W."/>
            <person name="Tsubouchi T."/>
            <person name="Morono Y."/>
            <person name="Uchiyama I."/>
            <person name="Ito T."/>
            <person name="Fujiyama A."/>
            <person name="Inagaki F."/>
            <person name="Takami H."/>
        </authorList>
    </citation>
    <scope>NUCLEOTIDE SEQUENCE</scope>
    <source>
        <strain evidence="2">Expedition CK06-06</strain>
    </source>
</reference>
<protein>
    <submittedName>
        <fullName evidence="2">Uncharacterized protein</fullName>
    </submittedName>
</protein>